<gene>
    <name evidence="2" type="ORF">EYF80_048080</name>
</gene>
<evidence type="ECO:0000313" key="2">
    <source>
        <dbReference type="EMBL" id="TNN41745.1"/>
    </source>
</evidence>
<protein>
    <submittedName>
        <fullName evidence="2">Uncharacterized protein</fullName>
    </submittedName>
</protein>
<accession>A0A4Z2FLG1</accession>
<comment type="caution">
    <text evidence="2">The sequence shown here is derived from an EMBL/GenBank/DDBJ whole genome shotgun (WGS) entry which is preliminary data.</text>
</comment>
<dbReference type="AlphaFoldDB" id="A0A4Z2FLG1"/>
<keyword evidence="3" id="KW-1185">Reference proteome</keyword>
<evidence type="ECO:0000313" key="3">
    <source>
        <dbReference type="Proteomes" id="UP000314294"/>
    </source>
</evidence>
<dbReference type="Proteomes" id="UP000314294">
    <property type="component" value="Unassembled WGS sequence"/>
</dbReference>
<proteinExistence type="predicted"/>
<reference evidence="2 3" key="1">
    <citation type="submission" date="2019-03" db="EMBL/GenBank/DDBJ databases">
        <title>First draft genome of Liparis tanakae, snailfish: a comprehensive survey of snailfish specific genes.</title>
        <authorList>
            <person name="Kim W."/>
            <person name="Song I."/>
            <person name="Jeong J.-H."/>
            <person name="Kim D."/>
            <person name="Kim S."/>
            <person name="Ryu S."/>
            <person name="Song J.Y."/>
            <person name="Lee S.K."/>
        </authorList>
    </citation>
    <scope>NUCLEOTIDE SEQUENCE [LARGE SCALE GENOMIC DNA]</scope>
    <source>
        <tissue evidence="2">Muscle</tissue>
    </source>
</reference>
<feature type="region of interest" description="Disordered" evidence="1">
    <location>
        <begin position="1"/>
        <end position="44"/>
    </location>
</feature>
<organism evidence="2 3">
    <name type="scientific">Liparis tanakae</name>
    <name type="common">Tanaka's snailfish</name>
    <dbReference type="NCBI Taxonomy" id="230148"/>
    <lineage>
        <taxon>Eukaryota</taxon>
        <taxon>Metazoa</taxon>
        <taxon>Chordata</taxon>
        <taxon>Craniata</taxon>
        <taxon>Vertebrata</taxon>
        <taxon>Euteleostomi</taxon>
        <taxon>Actinopterygii</taxon>
        <taxon>Neopterygii</taxon>
        <taxon>Teleostei</taxon>
        <taxon>Neoteleostei</taxon>
        <taxon>Acanthomorphata</taxon>
        <taxon>Eupercaria</taxon>
        <taxon>Perciformes</taxon>
        <taxon>Cottioidei</taxon>
        <taxon>Cottales</taxon>
        <taxon>Liparidae</taxon>
        <taxon>Liparis</taxon>
    </lineage>
</organism>
<dbReference type="EMBL" id="SRLO01001083">
    <property type="protein sequence ID" value="TNN41745.1"/>
    <property type="molecule type" value="Genomic_DNA"/>
</dbReference>
<name>A0A4Z2FLG1_9TELE</name>
<sequence length="86" mass="9343">MSQTSKAPDRPTSLRLQPRTDRPLFGSSPGQTDLSPAPAPDRPTCAWALYPGTIMRTGNYHFTASSIRGIRRLQRGGEEEGGDSDV</sequence>
<evidence type="ECO:0000256" key="1">
    <source>
        <dbReference type="SAM" id="MobiDB-lite"/>
    </source>
</evidence>